<protein>
    <submittedName>
        <fullName evidence="2">Uncharacterized protein</fullName>
    </submittedName>
</protein>
<dbReference type="Proteomes" id="UP000747110">
    <property type="component" value="Unassembled WGS sequence"/>
</dbReference>
<name>A0A8J4C4S1_9CHLO</name>
<dbReference type="AlphaFoldDB" id="A0A8J4C4S1"/>
<feature type="region of interest" description="Disordered" evidence="1">
    <location>
        <begin position="105"/>
        <end position="130"/>
    </location>
</feature>
<gene>
    <name evidence="2" type="ORF">Vretifemale_4664</name>
</gene>
<organism evidence="2 3">
    <name type="scientific">Volvox reticuliferus</name>
    <dbReference type="NCBI Taxonomy" id="1737510"/>
    <lineage>
        <taxon>Eukaryota</taxon>
        <taxon>Viridiplantae</taxon>
        <taxon>Chlorophyta</taxon>
        <taxon>core chlorophytes</taxon>
        <taxon>Chlorophyceae</taxon>
        <taxon>CS clade</taxon>
        <taxon>Chlamydomonadales</taxon>
        <taxon>Volvocaceae</taxon>
        <taxon>Volvox</taxon>
    </lineage>
</organism>
<feature type="compositionally biased region" description="Pro residues" evidence="1">
    <location>
        <begin position="20"/>
        <end position="29"/>
    </location>
</feature>
<proteinExistence type="predicted"/>
<evidence type="ECO:0000313" key="2">
    <source>
        <dbReference type="EMBL" id="GIL74727.1"/>
    </source>
</evidence>
<evidence type="ECO:0000256" key="1">
    <source>
        <dbReference type="SAM" id="MobiDB-lite"/>
    </source>
</evidence>
<dbReference type="OrthoDB" id="540540at2759"/>
<feature type="compositionally biased region" description="Pro residues" evidence="1">
    <location>
        <begin position="58"/>
        <end position="67"/>
    </location>
</feature>
<comment type="caution">
    <text evidence="2">The sequence shown here is derived from an EMBL/GenBank/DDBJ whole genome shotgun (WGS) entry which is preliminary data.</text>
</comment>
<feature type="region of interest" description="Disordered" evidence="1">
    <location>
        <begin position="46"/>
        <end position="76"/>
    </location>
</feature>
<feature type="region of interest" description="Disordered" evidence="1">
    <location>
        <begin position="1"/>
        <end position="29"/>
    </location>
</feature>
<feature type="compositionally biased region" description="Polar residues" evidence="1">
    <location>
        <begin position="118"/>
        <end position="130"/>
    </location>
</feature>
<evidence type="ECO:0000313" key="3">
    <source>
        <dbReference type="Proteomes" id="UP000747110"/>
    </source>
</evidence>
<reference evidence="2" key="1">
    <citation type="journal article" date="2021" name="Proc. Natl. Acad. Sci. U.S.A.">
        <title>Three genomes in the algal genus Volvox reveal the fate of a haploid sex-determining region after a transition to homothallism.</title>
        <authorList>
            <person name="Yamamoto K."/>
            <person name="Hamaji T."/>
            <person name="Kawai-Toyooka H."/>
            <person name="Matsuzaki R."/>
            <person name="Takahashi F."/>
            <person name="Nishimura Y."/>
            <person name="Kawachi M."/>
            <person name="Noguchi H."/>
            <person name="Minakuchi Y."/>
            <person name="Umen J.G."/>
            <person name="Toyoda A."/>
            <person name="Nozaki H."/>
        </authorList>
    </citation>
    <scope>NUCLEOTIDE SEQUENCE</scope>
    <source>
        <strain evidence="2">NIES-3786</strain>
    </source>
</reference>
<dbReference type="EMBL" id="BNCP01000006">
    <property type="protein sequence ID" value="GIL74727.1"/>
    <property type="molecule type" value="Genomic_DNA"/>
</dbReference>
<sequence length="130" mass="13032">MRATPSRPHAGGGAGSSSPPDVPALPPRPAVAVATRRMLAVSLQPPALCCPGASGSPPDVPAPPPPSATGGMRAASMRKPLLSSGASCSLRASWLFCQFSLTGSPQQGHPFAPDGQPSRASGASSTKPWR</sequence>
<accession>A0A8J4C4S1</accession>
<keyword evidence="3" id="KW-1185">Reference proteome</keyword>